<dbReference type="STRING" id="37653.A0A0L8FZP0"/>
<evidence type="ECO:0000313" key="1">
    <source>
        <dbReference type="EMBL" id="KOF70128.1"/>
    </source>
</evidence>
<accession>A0A0L8FZP0</accession>
<dbReference type="EMBL" id="KQ425015">
    <property type="protein sequence ID" value="KOF70128.1"/>
    <property type="molecule type" value="Genomic_DNA"/>
</dbReference>
<dbReference type="PANTHER" id="PTHR38681">
    <property type="entry name" value="RETROVIRUS-RELATED POL POLYPROTEIN FROM TRANSPOSON 412-LIKE PROTEIN-RELATED"/>
    <property type="match status" value="1"/>
</dbReference>
<organism evidence="1">
    <name type="scientific">Octopus bimaculoides</name>
    <name type="common">California two-spotted octopus</name>
    <dbReference type="NCBI Taxonomy" id="37653"/>
    <lineage>
        <taxon>Eukaryota</taxon>
        <taxon>Metazoa</taxon>
        <taxon>Spiralia</taxon>
        <taxon>Lophotrochozoa</taxon>
        <taxon>Mollusca</taxon>
        <taxon>Cephalopoda</taxon>
        <taxon>Coleoidea</taxon>
        <taxon>Octopodiformes</taxon>
        <taxon>Octopoda</taxon>
        <taxon>Incirrata</taxon>
        <taxon>Octopodidae</taxon>
        <taxon>Octopus</taxon>
    </lineage>
</organism>
<dbReference type="OrthoDB" id="6117674at2759"/>
<dbReference type="PANTHER" id="PTHR38681:SF1">
    <property type="entry name" value="RETROVIRUS-RELATED POL POLYPROTEIN FROM TRANSPOSON 412-LIKE PROTEIN"/>
    <property type="match status" value="1"/>
</dbReference>
<sequence length="161" mass="18270">MVYGAPLTVPREFLPNTKSDPDVKRYLAQLRDSVGQLHPVPLSTHGTLRSSVPNDLRTTNFVFVQRDTRRKPLQSPYVGPYQVIHPGDKTFQLIISGRQDTVSIDRLKPAHLDIDSPVQVAQPPNRGRPRQITPTLYKEQSPMNRVTTCMGRTIKMPSRFQ</sequence>
<name>A0A0L8FZP0_OCTBM</name>
<dbReference type="AlphaFoldDB" id="A0A0L8FZP0"/>
<reference evidence="1" key="1">
    <citation type="submission" date="2015-07" db="EMBL/GenBank/DDBJ databases">
        <title>MeaNS - Measles Nucleotide Surveillance Program.</title>
        <authorList>
            <person name="Tran T."/>
            <person name="Druce J."/>
        </authorList>
    </citation>
    <scope>NUCLEOTIDE SEQUENCE</scope>
    <source>
        <strain evidence="1">UCB-OBI-ISO-001</strain>
        <tissue evidence="1">Gonad</tissue>
    </source>
</reference>
<proteinExistence type="predicted"/>
<protein>
    <submittedName>
        <fullName evidence="1">Uncharacterized protein</fullName>
    </submittedName>
</protein>
<gene>
    <name evidence="1" type="ORF">OCBIM_22003475mg</name>
</gene>